<name>A0A1A6DW35_9BURK</name>
<evidence type="ECO:0000313" key="2">
    <source>
        <dbReference type="EMBL" id="OBS30901.1"/>
    </source>
</evidence>
<reference evidence="3 5" key="2">
    <citation type="submission" date="2019-07" db="EMBL/GenBank/DDBJ databases">
        <title>Tepidimonas fonticaldi AT-A2 draft genome.</title>
        <authorList>
            <person name="Da Costa M.S."/>
            <person name="Froufe H.J.C."/>
            <person name="Egas C."/>
            <person name="Albuquerque L."/>
        </authorList>
    </citation>
    <scope>NUCLEOTIDE SEQUENCE [LARGE SCALE GENOMIC DNA]</scope>
    <source>
        <strain evidence="3 5">AT-A2</strain>
    </source>
</reference>
<evidence type="ECO:0000313" key="5">
    <source>
        <dbReference type="Proteomes" id="UP000316388"/>
    </source>
</evidence>
<dbReference type="Proteomes" id="UP000316388">
    <property type="component" value="Unassembled WGS sequence"/>
</dbReference>
<evidence type="ECO:0000313" key="3">
    <source>
        <dbReference type="EMBL" id="TSE37965.1"/>
    </source>
</evidence>
<dbReference type="EMBL" id="VJOO01000003">
    <property type="protein sequence ID" value="TSE37965.1"/>
    <property type="molecule type" value="Genomic_DNA"/>
</dbReference>
<accession>A0A1A6DW35</accession>
<comment type="caution">
    <text evidence="2">The sequence shown here is derived from an EMBL/GenBank/DDBJ whole genome shotgun (WGS) entry which is preliminary data.</text>
</comment>
<keyword evidence="1" id="KW-1133">Transmembrane helix</keyword>
<evidence type="ECO:0000313" key="4">
    <source>
        <dbReference type="Proteomes" id="UP000091969"/>
    </source>
</evidence>
<keyword evidence="1" id="KW-0472">Membrane</keyword>
<keyword evidence="1" id="KW-0812">Transmembrane</keyword>
<dbReference type="STRING" id="1101373.A9O67_03725"/>
<dbReference type="Proteomes" id="UP000091969">
    <property type="component" value="Unassembled WGS sequence"/>
</dbReference>
<proteinExistence type="predicted"/>
<dbReference type="EMBL" id="LZDH01000056">
    <property type="protein sequence ID" value="OBS30901.1"/>
    <property type="molecule type" value="Genomic_DNA"/>
</dbReference>
<organism evidence="2 4">
    <name type="scientific">Tepidimonas fonticaldi</name>
    <dbReference type="NCBI Taxonomy" id="1101373"/>
    <lineage>
        <taxon>Bacteria</taxon>
        <taxon>Pseudomonadati</taxon>
        <taxon>Pseudomonadota</taxon>
        <taxon>Betaproteobacteria</taxon>
        <taxon>Burkholderiales</taxon>
        <taxon>Tepidimonas</taxon>
    </lineage>
</organism>
<dbReference type="RefSeq" id="WP_068609780.1">
    <property type="nucleotide sequence ID" value="NZ_LZDH01000056.1"/>
</dbReference>
<gene>
    <name evidence="2" type="ORF">A9O67_03725</name>
    <name evidence="3" type="ORF">Tfont_00622</name>
</gene>
<evidence type="ECO:0000256" key="1">
    <source>
        <dbReference type="SAM" id="Phobius"/>
    </source>
</evidence>
<dbReference type="AlphaFoldDB" id="A0A1A6DW35"/>
<reference evidence="2 4" key="1">
    <citation type="submission" date="2016-06" db="EMBL/GenBank/DDBJ databases">
        <title>Genome sequence of Tepidimonas fonticaldi PL17.</title>
        <authorList>
            <person name="Pinnaka A.K."/>
        </authorList>
    </citation>
    <scope>NUCLEOTIDE SEQUENCE [LARGE SCALE GENOMIC DNA]</scope>
    <source>
        <strain evidence="2 4">PL17</strain>
    </source>
</reference>
<keyword evidence="4" id="KW-1185">Reference proteome</keyword>
<sequence length="92" mass="9535">MDALALLLHLLNLVAPAWGLAALLAPALAWRGGARPRWRAGLAHGAWLGVWGSAVLIAGLVLTGRDGRMATYAALVGVMGTVAAWRDGAGRR</sequence>
<feature type="transmembrane region" description="Helical" evidence="1">
    <location>
        <begin position="45"/>
        <end position="62"/>
    </location>
</feature>
<protein>
    <submittedName>
        <fullName evidence="2">Uncharacterized protein</fullName>
    </submittedName>
</protein>